<dbReference type="PANTHER" id="PTHR15090">
    <property type="entry name" value="SEQUESTOSOME 1-RELATED"/>
    <property type="match status" value="1"/>
</dbReference>
<reference evidence="7" key="1">
    <citation type="submission" date="2013-12" db="EMBL/GenBank/DDBJ databases">
        <title>The Genome Sequence of Aphanomyces astaci APO3.</title>
        <authorList>
            <consortium name="The Broad Institute Genomics Platform"/>
            <person name="Russ C."/>
            <person name="Tyler B."/>
            <person name="van West P."/>
            <person name="Dieguez-Uribeondo J."/>
            <person name="Young S.K."/>
            <person name="Zeng Q."/>
            <person name="Gargeya S."/>
            <person name="Fitzgerald M."/>
            <person name="Abouelleil A."/>
            <person name="Alvarado L."/>
            <person name="Chapman S.B."/>
            <person name="Gainer-Dewar J."/>
            <person name="Goldberg J."/>
            <person name="Griggs A."/>
            <person name="Gujja S."/>
            <person name="Hansen M."/>
            <person name="Howarth C."/>
            <person name="Imamovic A."/>
            <person name="Ireland A."/>
            <person name="Larimer J."/>
            <person name="McCowan C."/>
            <person name="Murphy C."/>
            <person name="Pearson M."/>
            <person name="Poon T.W."/>
            <person name="Priest M."/>
            <person name="Roberts A."/>
            <person name="Saif S."/>
            <person name="Shea T."/>
            <person name="Sykes S."/>
            <person name="Wortman J."/>
            <person name="Nusbaum C."/>
            <person name="Birren B."/>
        </authorList>
    </citation>
    <scope>NUCLEOTIDE SEQUENCE [LARGE SCALE GENOMIC DNA]</scope>
    <source>
        <strain evidence="7">APO3</strain>
    </source>
</reference>
<name>W4FU17_APHAT</name>
<organism evidence="7">
    <name type="scientific">Aphanomyces astaci</name>
    <name type="common">Crayfish plague agent</name>
    <dbReference type="NCBI Taxonomy" id="112090"/>
    <lineage>
        <taxon>Eukaryota</taxon>
        <taxon>Sar</taxon>
        <taxon>Stramenopiles</taxon>
        <taxon>Oomycota</taxon>
        <taxon>Saprolegniomycetes</taxon>
        <taxon>Saprolegniales</taxon>
        <taxon>Verrucalvaceae</taxon>
        <taxon>Aphanomyces</taxon>
    </lineage>
</organism>
<accession>W4FU17</accession>
<dbReference type="OrthoDB" id="74537at2759"/>
<evidence type="ECO:0000256" key="2">
    <source>
        <dbReference type="ARBA" id="ARBA00022771"/>
    </source>
</evidence>
<dbReference type="Gene3D" id="3.30.60.90">
    <property type="match status" value="2"/>
</dbReference>
<feature type="region of interest" description="Disordered" evidence="5">
    <location>
        <begin position="1"/>
        <end position="22"/>
    </location>
</feature>
<protein>
    <recommendedName>
        <fullName evidence="6">ZZ-type domain-containing protein</fullName>
    </recommendedName>
</protein>
<dbReference type="PROSITE" id="PS50135">
    <property type="entry name" value="ZF_ZZ_2"/>
    <property type="match status" value="2"/>
</dbReference>
<evidence type="ECO:0000313" key="7">
    <source>
        <dbReference type="EMBL" id="ETV70456.1"/>
    </source>
</evidence>
<dbReference type="GO" id="GO:0008270">
    <property type="term" value="F:zinc ion binding"/>
    <property type="evidence" value="ECO:0007669"/>
    <property type="project" value="UniProtKB-KW"/>
</dbReference>
<feature type="domain" description="ZZ-type" evidence="6">
    <location>
        <begin position="418"/>
        <end position="470"/>
    </location>
</feature>
<evidence type="ECO:0000256" key="3">
    <source>
        <dbReference type="ARBA" id="ARBA00022833"/>
    </source>
</evidence>
<dbReference type="InterPro" id="IPR043145">
    <property type="entry name" value="Znf_ZZ_sf"/>
</dbReference>
<dbReference type="AlphaFoldDB" id="W4FU17"/>
<sequence length="538" mass="58063">MSFYPPNQYGAKPPKSGPFGPPLPTATNSPGFVFGAPPSANTSAARSVATLAFNGQAKAWAKACGLDIVNVSWEDCARSKNSCYGPCISDMTLVSDNSWMSVLRSPNFADPIMRIPSSQIQVKVGNESRHDGVALSTVSLADYLTNIAKYTELEHSLFEPSKDNQVVVSTQACFLPLSASGDVDFHVGLFNYQSTATNPAVLVLISTDAGTSAQVVQGNQRGDILYFNDHGIKRTFLATRLSTDRTRRGVANTGAPMDQGEEARNYIMVVQIPLIGRPSVSTGMPFGASTTSTTTSIPFGYPPDTSAKPSFAFGSTVSSTSSFMSTRSEPSANVEPAMLSLGQTHGAFAKLSQHSSMRRDPAYPIRVTWQFYQATSNGVVTQPVIQALANQMTSIQTYATWTGSLVTTTEEVDTHNLHTGVFCDTCRLSIQGPIRYKCLVCPDFDRCETCVDVVGHPPTHPFLRLSHAQYGASSYVTQNRSELSHSTVVCAGCHVSPIVGILYRCTTCPLVNLCERCELTTGHANFDHPLLKLFRSTK</sequence>
<evidence type="ECO:0000256" key="5">
    <source>
        <dbReference type="SAM" id="MobiDB-lite"/>
    </source>
</evidence>
<evidence type="ECO:0000256" key="1">
    <source>
        <dbReference type="ARBA" id="ARBA00022723"/>
    </source>
</evidence>
<dbReference type="InterPro" id="IPR000433">
    <property type="entry name" value="Znf_ZZ"/>
</dbReference>
<feature type="domain" description="ZZ-type" evidence="6">
    <location>
        <begin position="485"/>
        <end position="538"/>
    </location>
</feature>
<evidence type="ECO:0000256" key="4">
    <source>
        <dbReference type="PROSITE-ProRule" id="PRU00228"/>
    </source>
</evidence>
<dbReference type="CDD" id="cd02340">
    <property type="entry name" value="ZZ_NBR1_like"/>
    <property type="match status" value="2"/>
</dbReference>
<dbReference type="Pfam" id="PF00569">
    <property type="entry name" value="ZZ"/>
    <property type="match status" value="2"/>
</dbReference>
<keyword evidence="2 4" id="KW-0863">Zinc-finger</keyword>
<dbReference type="STRING" id="112090.W4FU17"/>
<dbReference type="GeneID" id="20816114"/>
<proteinExistence type="predicted"/>
<keyword evidence="1" id="KW-0479">Metal-binding</keyword>
<keyword evidence="3" id="KW-0862">Zinc</keyword>
<evidence type="ECO:0000259" key="6">
    <source>
        <dbReference type="PROSITE" id="PS50135"/>
    </source>
</evidence>
<dbReference type="SMART" id="SM00291">
    <property type="entry name" value="ZnF_ZZ"/>
    <property type="match status" value="2"/>
</dbReference>
<dbReference type="RefSeq" id="XP_009840168.1">
    <property type="nucleotide sequence ID" value="XM_009841866.1"/>
</dbReference>
<dbReference type="EMBL" id="KI913166">
    <property type="protein sequence ID" value="ETV70456.1"/>
    <property type="molecule type" value="Genomic_DNA"/>
</dbReference>
<dbReference type="VEuPathDB" id="FungiDB:H257_14118"/>
<dbReference type="InterPro" id="IPR052260">
    <property type="entry name" value="Autophagy_Rcpt_SigReg"/>
</dbReference>
<gene>
    <name evidence="7" type="ORF">H257_14118</name>
</gene>
<dbReference type="SUPFAM" id="SSF57850">
    <property type="entry name" value="RING/U-box"/>
    <property type="match status" value="2"/>
</dbReference>
<dbReference type="PANTHER" id="PTHR15090:SF8">
    <property type="entry name" value="ZZ-TYPE ZINC FINGER-CONTAINING PROTEIN"/>
    <property type="match status" value="1"/>
</dbReference>